<dbReference type="EMBL" id="JAQLOI010000003">
    <property type="protein sequence ID" value="MDB1125318.1"/>
    <property type="molecule type" value="Genomic_DNA"/>
</dbReference>
<sequence>MTDPHWLGDGAVVMYLTGNSFQIQFTTTASITIIGVKVLMNQQG</sequence>
<protein>
    <submittedName>
        <fullName evidence="2">Uncharacterized protein</fullName>
    </submittedName>
</protein>
<keyword evidence="1" id="KW-0812">Transmembrane</keyword>
<proteinExistence type="predicted"/>
<feature type="transmembrane region" description="Helical" evidence="1">
    <location>
        <begin position="20"/>
        <end position="40"/>
    </location>
</feature>
<keyword evidence="1" id="KW-0472">Membrane</keyword>
<name>A0ABT4YUQ8_9VIBR</name>
<organism evidence="2 3">
    <name type="scientific">Vibrio algarum</name>
    <dbReference type="NCBI Taxonomy" id="3020714"/>
    <lineage>
        <taxon>Bacteria</taxon>
        <taxon>Pseudomonadati</taxon>
        <taxon>Pseudomonadota</taxon>
        <taxon>Gammaproteobacteria</taxon>
        <taxon>Vibrionales</taxon>
        <taxon>Vibrionaceae</taxon>
        <taxon>Vibrio</taxon>
    </lineage>
</organism>
<keyword evidence="1" id="KW-1133">Transmembrane helix</keyword>
<dbReference type="RefSeq" id="WP_272138917.1">
    <property type="nucleotide sequence ID" value="NZ_JAQLOI010000003.1"/>
</dbReference>
<reference evidence="2 3" key="1">
    <citation type="submission" date="2023-01" db="EMBL/GenBank/DDBJ databases">
        <title>Vibrio sp. KJ40-1 sp.nov, isolated from marine algae.</title>
        <authorList>
            <person name="Butt M."/>
            <person name="Kim J.M.J."/>
            <person name="Jeon C.O.C."/>
        </authorList>
    </citation>
    <scope>NUCLEOTIDE SEQUENCE [LARGE SCALE GENOMIC DNA]</scope>
    <source>
        <strain evidence="2 3">KJ40-1</strain>
    </source>
</reference>
<accession>A0ABT4YUQ8</accession>
<gene>
    <name evidence="2" type="ORF">PGX00_17345</name>
</gene>
<keyword evidence="3" id="KW-1185">Reference proteome</keyword>
<dbReference type="Proteomes" id="UP001210678">
    <property type="component" value="Unassembled WGS sequence"/>
</dbReference>
<evidence type="ECO:0000313" key="2">
    <source>
        <dbReference type="EMBL" id="MDB1125318.1"/>
    </source>
</evidence>
<evidence type="ECO:0000256" key="1">
    <source>
        <dbReference type="SAM" id="Phobius"/>
    </source>
</evidence>
<comment type="caution">
    <text evidence="2">The sequence shown here is derived from an EMBL/GenBank/DDBJ whole genome shotgun (WGS) entry which is preliminary data.</text>
</comment>
<evidence type="ECO:0000313" key="3">
    <source>
        <dbReference type="Proteomes" id="UP001210678"/>
    </source>
</evidence>